<dbReference type="AlphaFoldDB" id="A0A0D2W0E6"/>
<reference evidence="12" key="1">
    <citation type="submission" date="2011-02" db="EMBL/GenBank/DDBJ databases">
        <title>The Genome Sequence of Capsaspora owczarzaki ATCC 30864.</title>
        <authorList>
            <person name="Russ C."/>
            <person name="Cuomo C."/>
            <person name="Burger G."/>
            <person name="Gray M.W."/>
            <person name="Holland P.W.H."/>
            <person name="King N."/>
            <person name="Lang F.B.F."/>
            <person name="Roger A.J."/>
            <person name="Ruiz-Trillo I."/>
            <person name="Young S.K."/>
            <person name="Zeng Q."/>
            <person name="Gargeya S."/>
            <person name="Alvarado L."/>
            <person name="Berlin A."/>
            <person name="Chapman S.B."/>
            <person name="Chen Z."/>
            <person name="Freedman E."/>
            <person name="Gellesch M."/>
            <person name="Goldberg J."/>
            <person name="Griggs A."/>
            <person name="Gujja S."/>
            <person name="Heilman E."/>
            <person name="Heiman D."/>
            <person name="Howarth C."/>
            <person name="Mehta T."/>
            <person name="Neiman D."/>
            <person name="Pearson M."/>
            <person name="Roberts A."/>
            <person name="Saif S."/>
            <person name="Shea T."/>
            <person name="Shenoy N."/>
            <person name="Sisk P."/>
            <person name="Stolte C."/>
            <person name="Sykes S."/>
            <person name="White J."/>
            <person name="Yandava C."/>
            <person name="Haas B."/>
            <person name="Nusbaum C."/>
            <person name="Birren B."/>
        </authorList>
    </citation>
    <scope>NUCLEOTIDE SEQUENCE</scope>
    <source>
        <strain evidence="12">ATCC 30864</strain>
    </source>
</reference>
<dbReference type="GO" id="GO:0047560">
    <property type="term" value="F:3-dehydrosphinganine reductase activity"/>
    <property type="evidence" value="ECO:0007669"/>
    <property type="project" value="UniProtKB-EC"/>
</dbReference>
<dbReference type="Proteomes" id="UP000008743">
    <property type="component" value="Unassembled WGS sequence"/>
</dbReference>
<dbReference type="OrthoDB" id="37659at2759"/>
<dbReference type="GO" id="GO:0030148">
    <property type="term" value="P:sphingolipid biosynthetic process"/>
    <property type="evidence" value="ECO:0007669"/>
    <property type="project" value="InterPro"/>
</dbReference>
<comment type="pathway">
    <text evidence="3">Sphingolipid metabolism.</text>
</comment>
<evidence type="ECO:0000313" key="12">
    <source>
        <dbReference type="Proteomes" id="UP000008743"/>
    </source>
</evidence>
<keyword evidence="6" id="KW-0746">Sphingolipid metabolism</keyword>
<dbReference type="InterPro" id="IPR045022">
    <property type="entry name" value="KDSR-like"/>
</dbReference>
<keyword evidence="10" id="KW-0472">Membrane</keyword>
<dbReference type="PRINTS" id="PR00081">
    <property type="entry name" value="GDHRDH"/>
</dbReference>
<dbReference type="FunCoup" id="A0A0D2W0E6">
    <property type="interactions" value="98"/>
</dbReference>
<name>A0A0D2W0E6_CAPO3</name>
<keyword evidence="10" id="KW-0812">Transmembrane</keyword>
<dbReference type="RefSeq" id="XP_004342840.1">
    <property type="nucleotide sequence ID" value="XM_004342791.2"/>
</dbReference>
<dbReference type="SUPFAM" id="SSF51735">
    <property type="entry name" value="NAD(P)-binding Rossmann-fold domains"/>
    <property type="match status" value="1"/>
</dbReference>
<evidence type="ECO:0000256" key="2">
    <source>
        <dbReference type="ARBA" id="ARBA00004760"/>
    </source>
</evidence>
<keyword evidence="8" id="KW-0443">Lipid metabolism</keyword>
<dbReference type="PANTHER" id="PTHR43550:SF3">
    <property type="entry name" value="3-KETODIHYDROSPHINGOSINE REDUCTASE"/>
    <property type="match status" value="1"/>
</dbReference>
<dbReference type="GO" id="GO:0006666">
    <property type="term" value="P:3-keto-sphinganine metabolic process"/>
    <property type="evidence" value="ECO:0007669"/>
    <property type="project" value="InterPro"/>
</dbReference>
<proteinExistence type="predicted"/>
<keyword evidence="12" id="KW-1185">Reference proteome</keyword>
<dbReference type="Gene3D" id="3.40.50.720">
    <property type="entry name" value="NAD(P)-binding Rossmann-like Domain"/>
    <property type="match status" value="1"/>
</dbReference>
<keyword evidence="7" id="KW-0560">Oxidoreductase</keyword>
<dbReference type="PhylomeDB" id="A0A0D2W0E6"/>
<evidence type="ECO:0000256" key="8">
    <source>
        <dbReference type="ARBA" id="ARBA00023098"/>
    </source>
</evidence>
<evidence type="ECO:0000256" key="5">
    <source>
        <dbReference type="ARBA" id="ARBA00022857"/>
    </source>
</evidence>
<dbReference type="PANTHER" id="PTHR43550">
    <property type="entry name" value="3-KETODIHYDROSPHINGOSINE REDUCTASE"/>
    <property type="match status" value="1"/>
</dbReference>
<dbReference type="Pfam" id="PF00106">
    <property type="entry name" value="adh_short"/>
    <property type="match status" value="1"/>
</dbReference>
<dbReference type="FunFam" id="3.40.50.720:FF:000468">
    <property type="entry name" value="Short-chain dehydrogenase, putative"/>
    <property type="match status" value="1"/>
</dbReference>
<comment type="pathway">
    <text evidence="2">Lipid metabolism; sphingolipid metabolism.</text>
</comment>
<dbReference type="eggNOG" id="KOG1210">
    <property type="taxonomic scope" value="Eukaryota"/>
</dbReference>
<dbReference type="GO" id="GO:0005789">
    <property type="term" value="C:endoplasmic reticulum membrane"/>
    <property type="evidence" value="ECO:0007669"/>
    <property type="project" value="TreeGrafter"/>
</dbReference>
<evidence type="ECO:0000256" key="1">
    <source>
        <dbReference type="ARBA" id="ARBA00004240"/>
    </source>
</evidence>
<evidence type="ECO:0000256" key="3">
    <source>
        <dbReference type="ARBA" id="ARBA00004991"/>
    </source>
</evidence>
<evidence type="ECO:0000256" key="6">
    <source>
        <dbReference type="ARBA" id="ARBA00022919"/>
    </source>
</evidence>
<accession>A0A0D2W0E6</accession>
<organism evidence="11 12">
    <name type="scientific">Capsaspora owczarzaki (strain ATCC 30864)</name>
    <dbReference type="NCBI Taxonomy" id="595528"/>
    <lineage>
        <taxon>Eukaryota</taxon>
        <taxon>Filasterea</taxon>
        <taxon>Capsaspora</taxon>
    </lineage>
</organism>
<dbReference type="InterPro" id="IPR036291">
    <property type="entry name" value="NAD(P)-bd_dom_sf"/>
</dbReference>
<dbReference type="EC" id="1.1.1.102" evidence="9"/>
<feature type="transmembrane region" description="Helical" evidence="10">
    <location>
        <begin position="12"/>
        <end position="29"/>
    </location>
</feature>
<protein>
    <recommendedName>
        <fullName evidence="9">3-dehydrosphinganine reductase</fullName>
        <ecNumber evidence="9">1.1.1.102</ecNumber>
    </recommendedName>
</protein>
<gene>
    <name evidence="11" type="ORF">CAOG_007767</name>
</gene>
<dbReference type="CDD" id="cd08939">
    <property type="entry name" value="KDSR-like_SDR_c"/>
    <property type="match status" value="1"/>
</dbReference>
<evidence type="ECO:0000256" key="7">
    <source>
        <dbReference type="ARBA" id="ARBA00023002"/>
    </source>
</evidence>
<evidence type="ECO:0000256" key="9">
    <source>
        <dbReference type="ARBA" id="ARBA00026112"/>
    </source>
</evidence>
<dbReference type="InParanoid" id="A0A0D2W0E6"/>
<evidence type="ECO:0000256" key="10">
    <source>
        <dbReference type="SAM" id="Phobius"/>
    </source>
</evidence>
<keyword evidence="5" id="KW-0521">NADP</keyword>
<sequence length="340" mass="36395">MLGWLLPFDSTLANGVLIYASLVALSWLYRRLVARPGLAHFRGQHVFITGGSQGLGLSLAASFARLGANVTIVSRKLDVLNQAKAEIVKRCSASPGNVADRVLPLACDVTQFEQVEKAVAQAAAHFKQPVHTLVACAGSAMPGRFVDQSVDDIKRMMDLNHHGCVHAAKAVVPGMLASSAKGRTLVFVNSGCGLTCFYGYAGYCASKWAQRGFAEALRNELVADGVRVCVYYPPNMDTPGFVEENKTKPKVTAEIEGSSGILTPDQAAAILMEGLASGNDAVTADPLSELARIQSGSNASPLNVFLDLAILPISRIVWTGAYLFMNHVVRSAHRQQQKRD</sequence>
<comment type="subcellular location">
    <subcellularLocation>
        <location evidence="1">Endoplasmic reticulum</location>
    </subcellularLocation>
</comment>
<evidence type="ECO:0000256" key="4">
    <source>
        <dbReference type="ARBA" id="ARBA00022824"/>
    </source>
</evidence>
<keyword evidence="10" id="KW-1133">Transmembrane helix</keyword>
<keyword evidence="4" id="KW-0256">Endoplasmic reticulum</keyword>
<dbReference type="EMBL" id="KE346375">
    <property type="protein sequence ID" value="KJE97657.1"/>
    <property type="molecule type" value="Genomic_DNA"/>
</dbReference>
<evidence type="ECO:0000313" key="11">
    <source>
        <dbReference type="EMBL" id="KJE97657.1"/>
    </source>
</evidence>
<dbReference type="InterPro" id="IPR002347">
    <property type="entry name" value="SDR_fam"/>
</dbReference>
<dbReference type="STRING" id="595528.A0A0D2W0E6"/>
<dbReference type="OMA" id="ICGVFEE"/>